<proteinExistence type="predicted"/>
<dbReference type="Pfam" id="PF05800">
    <property type="entry name" value="GvpO"/>
    <property type="match status" value="1"/>
</dbReference>
<comment type="caution">
    <text evidence="2">The sequence shown here is derived from an EMBL/GenBank/DDBJ whole genome shotgun (WGS) entry which is preliminary data.</text>
</comment>
<dbReference type="Proteomes" id="UP000054024">
    <property type="component" value="Unassembled WGS sequence"/>
</dbReference>
<keyword evidence="3" id="KW-1185">Reference proteome</keyword>
<dbReference type="PIRSF" id="PIRSF028743">
    <property type="entry name" value="GvpO_protein"/>
    <property type="match status" value="1"/>
</dbReference>
<name>A0A117NXY9_9ACTN</name>
<evidence type="ECO:0000313" key="2">
    <source>
        <dbReference type="EMBL" id="KUM69490.1"/>
    </source>
</evidence>
<dbReference type="GO" id="GO:0031412">
    <property type="term" value="P:gas vesicle organization"/>
    <property type="evidence" value="ECO:0007669"/>
    <property type="project" value="InterPro"/>
</dbReference>
<gene>
    <name evidence="2" type="ORF">AQI70_32110</name>
</gene>
<dbReference type="AlphaFoldDB" id="A0A117NXY9"/>
<feature type="compositionally biased region" description="Basic and acidic residues" evidence="1">
    <location>
        <begin position="1"/>
        <end position="14"/>
    </location>
</feature>
<evidence type="ECO:0000313" key="3">
    <source>
        <dbReference type="Proteomes" id="UP000054024"/>
    </source>
</evidence>
<dbReference type="InterPro" id="IPR008634">
    <property type="entry name" value="Gas-vesicle_GvpO"/>
</dbReference>
<feature type="region of interest" description="Disordered" evidence="1">
    <location>
        <begin position="1"/>
        <end position="25"/>
    </location>
</feature>
<reference evidence="2 3" key="1">
    <citation type="submission" date="2015-10" db="EMBL/GenBank/DDBJ databases">
        <title>Draft genome sequence of Streptomyces curacoi DSM 40107, type strain for the species Streptomyces curacoi.</title>
        <authorList>
            <person name="Ruckert C."/>
            <person name="Winkler A."/>
            <person name="Kalinowski J."/>
            <person name="Kampfer P."/>
            <person name="Glaeser S."/>
        </authorList>
    </citation>
    <scope>NUCLEOTIDE SEQUENCE [LARGE SCALE GENOMIC DNA]</scope>
    <source>
        <strain evidence="2 3">DSM 40107</strain>
    </source>
</reference>
<evidence type="ECO:0000256" key="1">
    <source>
        <dbReference type="SAM" id="MobiDB-lite"/>
    </source>
</evidence>
<protein>
    <submittedName>
        <fullName evidence="2">Gas vesicle protein</fullName>
    </submittedName>
</protein>
<accession>A0A117NXY9</accession>
<dbReference type="STRING" id="146536.AQI70_32110"/>
<organism evidence="2 3">
    <name type="scientific">Streptomyces curacoi</name>
    <dbReference type="NCBI Taxonomy" id="146536"/>
    <lineage>
        <taxon>Bacteria</taxon>
        <taxon>Bacillati</taxon>
        <taxon>Actinomycetota</taxon>
        <taxon>Actinomycetes</taxon>
        <taxon>Kitasatosporales</taxon>
        <taxon>Streptomycetaceae</taxon>
        <taxon>Streptomyces</taxon>
    </lineage>
</organism>
<sequence length="109" mass="12238">MTSDREPRKAHPSERQTPAGSRVSATDALRSAIEQLSELLGRAPESVSSLRPTDQGWEAEVEVVELERIPETTSVMASYQVVLDPEGKLLAYERGRRYTRAQVDRRDGR</sequence>
<dbReference type="EMBL" id="LMWJ01000026">
    <property type="protein sequence ID" value="KUM69490.1"/>
    <property type="molecule type" value="Genomic_DNA"/>
</dbReference>